<comment type="caution">
    <text evidence="1">The sequence shown here is derived from an EMBL/GenBank/DDBJ whole genome shotgun (WGS) entry which is preliminary data.</text>
</comment>
<evidence type="ECO:0000313" key="1">
    <source>
        <dbReference type="EMBL" id="KAH3789174.1"/>
    </source>
</evidence>
<name>A0A9D4EYN1_DREPO</name>
<dbReference type="EMBL" id="JAIWYP010000008">
    <property type="protein sequence ID" value="KAH3789174.1"/>
    <property type="molecule type" value="Genomic_DNA"/>
</dbReference>
<reference evidence="1" key="1">
    <citation type="journal article" date="2019" name="bioRxiv">
        <title>The Genome of the Zebra Mussel, Dreissena polymorpha: A Resource for Invasive Species Research.</title>
        <authorList>
            <person name="McCartney M.A."/>
            <person name="Auch B."/>
            <person name="Kono T."/>
            <person name="Mallez S."/>
            <person name="Zhang Y."/>
            <person name="Obille A."/>
            <person name="Becker A."/>
            <person name="Abrahante J.E."/>
            <person name="Garbe J."/>
            <person name="Badalamenti J.P."/>
            <person name="Herman A."/>
            <person name="Mangelson H."/>
            <person name="Liachko I."/>
            <person name="Sullivan S."/>
            <person name="Sone E.D."/>
            <person name="Koren S."/>
            <person name="Silverstein K.A.T."/>
            <person name="Beckman K.B."/>
            <person name="Gohl D.M."/>
        </authorList>
    </citation>
    <scope>NUCLEOTIDE SEQUENCE</scope>
    <source>
        <strain evidence="1">Duluth1</strain>
        <tissue evidence="1">Whole animal</tissue>
    </source>
</reference>
<organism evidence="1 2">
    <name type="scientific">Dreissena polymorpha</name>
    <name type="common">Zebra mussel</name>
    <name type="synonym">Mytilus polymorpha</name>
    <dbReference type="NCBI Taxonomy" id="45954"/>
    <lineage>
        <taxon>Eukaryota</taxon>
        <taxon>Metazoa</taxon>
        <taxon>Spiralia</taxon>
        <taxon>Lophotrochozoa</taxon>
        <taxon>Mollusca</taxon>
        <taxon>Bivalvia</taxon>
        <taxon>Autobranchia</taxon>
        <taxon>Heteroconchia</taxon>
        <taxon>Euheterodonta</taxon>
        <taxon>Imparidentia</taxon>
        <taxon>Neoheterodontei</taxon>
        <taxon>Myida</taxon>
        <taxon>Dreissenoidea</taxon>
        <taxon>Dreissenidae</taxon>
        <taxon>Dreissena</taxon>
    </lineage>
</organism>
<keyword evidence="2" id="KW-1185">Reference proteome</keyword>
<proteinExistence type="predicted"/>
<reference evidence="1" key="2">
    <citation type="submission" date="2020-11" db="EMBL/GenBank/DDBJ databases">
        <authorList>
            <person name="McCartney M.A."/>
            <person name="Auch B."/>
            <person name="Kono T."/>
            <person name="Mallez S."/>
            <person name="Becker A."/>
            <person name="Gohl D.M."/>
            <person name="Silverstein K.A.T."/>
            <person name="Koren S."/>
            <person name="Bechman K.B."/>
            <person name="Herman A."/>
            <person name="Abrahante J.E."/>
            <person name="Garbe J."/>
        </authorList>
    </citation>
    <scope>NUCLEOTIDE SEQUENCE</scope>
    <source>
        <strain evidence="1">Duluth1</strain>
        <tissue evidence="1">Whole animal</tissue>
    </source>
</reference>
<protein>
    <submittedName>
        <fullName evidence="1">Uncharacterized protein</fullName>
    </submittedName>
</protein>
<dbReference type="Proteomes" id="UP000828390">
    <property type="component" value="Unassembled WGS sequence"/>
</dbReference>
<evidence type="ECO:0000313" key="2">
    <source>
        <dbReference type="Proteomes" id="UP000828390"/>
    </source>
</evidence>
<sequence length="84" mass="9369">MKDPCIKVLCNDQNASDLYMLATDIEISAELIIRGCAERSSSDVDRCISVGDTQRPINPMVKCIFEAYDHFSMNAKSCISEHPI</sequence>
<accession>A0A9D4EYN1</accession>
<dbReference type="AlphaFoldDB" id="A0A9D4EYN1"/>
<gene>
    <name evidence="1" type="ORF">DPMN_167346</name>
</gene>